<keyword evidence="1" id="KW-0812">Transmembrane</keyword>
<evidence type="ECO:0000313" key="2">
    <source>
        <dbReference type="EMBL" id="CAL8108066.1"/>
    </source>
</evidence>
<organism evidence="2 3">
    <name type="scientific">Orchesella dallaii</name>
    <dbReference type="NCBI Taxonomy" id="48710"/>
    <lineage>
        <taxon>Eukaryota</taxon>
        <taxon>Metazoa</taxon>
        <taxon>Ecdysozoa</taxon>
        <taxon>Arthropoda</taxon>
        <taxon>Hexapoda</taxon>
        <taxon>Collembola</taxon>
        <taxon>Entomobryomorpha</taxon>
        <taxon>Entomobryoidea</taxon>
        <taxon>Orchesellidae</taxon>
        <taxon>Orchesellinae</taxon>
        <taxon>Orchesella</taxon>
    </lineage>
</organism>
<protein>
    <submittedName>
        <fullName evidence="2">Uncharacterized protein</fullName>
    </submittedName>
</protein>
<proteinExistence type="predicted"/>
<reference evidence="2 3" key="1">
    <citation type="submission" date="2024-08" db="EMBL/GenBank/DDBJ databases">
        <authorList>
            <person name="Cucini C."/>
            <person name="Frati F."/>
        </authorList>
    </citation>
    <scope>NUCLEOTIDE SEQUENCE [LARGE SCALE GENOMIC DNA]</scope>
</reference>
<keyword evidence="1" id="KW-1133">Transmembrane helix</keyword>
<feature type="transmembrane region" description="Helical" evidence="1">
    <location>
        <begin position="177"/>
        <end position="196"/>
    </location>
</feature>
<name>A0ABP1QM14_9HEXA</name>
<dbReference type="Proteomes" id="UP001642540">
    <property type="component" value="Unassembled WGS sequence"/>
</dbReference>
<feature type="transmembrane region" description="Helical" evidence="1">
    <location>
        <begin position="48"/>
        <end position="69"/>
    </location>
</feature>
<feature type="transmembrane region" description="Helical" evidence="1">
    <location>
        <begin position="81"/>
        <end position="99"/>
    </location>
</feature>
<keyword evidence="3" id="KW-1185">Reference proteome</keyword>
<dbReference type="EMBL" id="CAXLJM020000039">
    <property type="protein sequence ID" value="CAL8108066.1"/>
    <property type="molecule type" value="Genomic_DNA"/>
</dbReference>
<accession>A0ABP1QM14</accession>
<gene>
    <name evidence="2" type="ORF">ODALV1_LOCUS12861</name>
</gene>
<comment type="caution">
    <text evidence="2">The sequence shown here is derived from an EMBL/GenBank/DDBJ whole genome shotgun (WGS) entry which is preliminary data.</text>
</comment>
<evidence type="ECO:0000313" key="3">
    <source>
        <dbReference type="Proteomes" id="UP001642540"/>
    </source>
</evidence>
<keyword evidence="1" id="KW-0472">Membrane</keyword>
<evidence type="ECO:0000256" key="1">
    <source>
        <dbReference type="SAM" id="Phobius"/>
    </source>
</evidence>
<sequence>MATITKELRWYYQYYMHSLTNPNFQPWKDFSSTNNSSKRSLNNRGKRYWYIFIRGIAVYNLLYLCWFIVKTIWIEEPNQLSRLYLVAAILWLLTLLMFYPMDSIMLNPDFSRSVQRTVNVCEKMWISTTRVFHSLHCISRLNSETDGFMHGTQVYLEKVQAQRKWGKTGRERKYIKVVSKMLLSLTPAYLSIHMYVCGNNMPFEGMSVYLDNIIAAALWP</sequence>